<proteinExistence type="predicted"/>
<comment type="caution">
    <text evidence="1">The sequence shown here is derived from an EMBL/GenBank/DDBJ whole genome shotgun (WGS) entry which is preliminary data.</text>
</comment>
<organism evidence="1 2">
    <name type="scientific">Zarea fungicola</name>
    <dbReference type="NCBI Taxonomy" id="93591"/>
    <lineage>
        <taxon>Eukaryota</taxon>
        <taxon>Fungi</taxon>
        <taxon>Dikarya</taxon>
        <taxon>Ascomycota</taxon>
        <taxon>Pezizomycotina</taxon>
        <taxon>Sordariomycetes</taxon>
        <taxon>Hypocreomycetidae</taxon>
        <taxon>Hypocreales</taxon>
        <taxon>Cordycipitaceae</taxon>
        <taxon>Zarea</taxon>
    </lineage>
</organism>
<gene>
    <name evidence="1" type="ORF">NQ176_g1933</name>
</gene>
<dbReference type="EMBL" id="JANJQO010000122">
    <property type="protein sequence ID" value="KAJ2981577.1"/>
    <property type="molecule type" value="Genomic_DNA"/>
</dbReference>
<protein>
    <submittedName>
        <fullName evidence="1">Uncharacterized protein</fullName>
    </submittedName>
</protein>
<evidence type="ECO:0000313" key="1">
    <source>
        <dbReference type="EMBL" id="KAJ2981577.1"/>
    </source>
</evidence>
<sequence>MPGRPRRSCDACNTQKVSFTSNNHNALAKPICDRCHRLARACSYPAAKNHKRTEAPPTPQTPASGPSSTSAPFEFTAVHVPERSRQYYGVPSELVPTLIELYFTHVYNANLLFHKTTFLNDVEKSTIRVDVFLSICALASRFYRDLRGCPVLVDNGFSHEWAEAAGRAAFLQFENPCHDNIVVFINLALYWYGAGQFQRTSVHAACASHTAWILGNPPNRRGNGNSFEVEIRRRRFWGCYLLCAFQTDNLFPKLPTDAMLTMRLPCNETEFRLGTPQPGALFNSGGNTHSIYGELVRAMALWSAIVFVVKQPNAPLSTRLIEIQTLDARIHEAWLQVDPQFHLDAATVATTPLSDLPNLLLLNIIYHQCWCSLHASIVPLFSWSASVETLAYAHQLSAQTAFEHANAISLILEAAMNLEWDAGRIPSFVGFASYCACAIQIPFLWCAEQGIRQRAVRNIVANLKTLQILGSYWAFLKILGRFACGIYKAHSSHRIPLADEPKNMAPTFLRGFNTANTRATLSILAHNTIVISTEGCMSKGEEDVEGLGIAGSEPHGASGTTNENIDGVIFQISDEGRESSSPLPIIIDPFLAPENLDFFQMSGNPGFDPGNPRVDQFGDIEHWISELLQEP</sequence>
<dbReference type="Proteomes" id="UP001143910">
    <property type="component" value="Unassembled WGS sequence"/>
</dbReference>
<keyword evidence="2" id="KW-1185">Reference proteome</keyword>
<evidence type="ECO:0000313" key="2">
    <source>
        <dbReference type="Proteomes" id="UP001143910"/>
    </source>
</evidence>
<accession>A0ACC1NQH2</accession>
<name>A0ACC1NQH2_9HYPO</name>
<reference evidence="1" key="1">
    <citation type="submission" date="2022-08" db="EMBL/GenBank/DDBJ databases">
        <title>Genome Sequence of Lecanicillium fungicola.</title>
        <authorList>
            <person name="Buettner E."/>
        </authorList>
    </citation>
    <scope>NUCLEOTIDE SEQUENCE</scope>
    <source>
        <strain evidence="1">Babe33</strain>
    </source>
</reference>